<feature type="compositionally biased region" description="Polar residues" evidence="4">
    <location>
        <begin position="981"/>
        <end position="999"/>
    </location>
</feature>
<proteinExistence type="inferred from homology"/>
<name>A0A250X4T2_9CHLO</name>
<feature type="region of interest" description="Disordered" evidence="4">
    <location>
        <begin position="1"/>
        <end position="25"/>
    </location>
</feature>
<dbReference type="OrthoDB" id="545292at2759"/>
<gene>
    <name evidence="5" type="ORF">CEUSTIGMA_g5536.t1</name>
</gene>
<dbReference type="InterPro" id="IPR003690">
    <property type="entry name" value="MTERF"/>
</dbReference>
<dbReference type="AlphaFoldDB" id="A0A250X4T2"/>
<comment type="similarity">
    <text evidence="1">Belongs to the mTERF family.</text>
</comment>
<feature type="compositionally biased region" description="Polar residues" evidence="4">
    <location>
        <begin position="692"/>
        <end position="704"/>
    </location>
</feature>
<organism evidence="5 6">
    <name type="scientific">Chlamydomonas eustigma</name>
    <dbReference type="NCBI Taxonomy" id="1157962"/>
    <lineage>
        <taxon>Eukaryota</taxon>
        <taxon>Viridiplantae</taxon>
        <taxon>Chlorophyta</taxon>
        <taxon>core chlorophytes</taxon>
        <taxon>Chlorophyceae</taxon>
        <taxon>CS clade</taxon>
        <taxon>Chlamydomonadales</taxon>
        <taxon>Chlamydomonadaceae</taxon>
        <taxon>Chlamydomonas</taxon>
    </lineage>
</organism>
<feature type="region of interest" description="Disordered" evidence="4">
    <location>
        <begin position="606"/>
        <end position="673"/>
    </location>
</feature>
<keyword evidence="3" id="KW-0809">Transit peptide</keyword>
<evidence type="ECO:0000256" key="4">
    <source>
        <dbReference type="SAM" id="MobiDB-lite"/>
    </source>
</evidence>
<feature type="compositionally biased region" description="Basic and acidic residues" evidence="4">
    <location>
        <begin position="220"/>
        <end position="234"/>
    </location>
</feature>
<evidence type="ECO:0000256" key="2">
    <source>
        <dbReference type="ARBA" id="ARBA00022472"/>
    </source>
</evidence>
<comment type="caution">
    <text evidence="5">The sequence shown here is derived from an EMBL/GenBank/DDBJ whole genome shotgun (WGS) entry which is preliminary data.</text>
</comment>
<feature type="compositionally biased region" description="Low complexity" evidence="4">
    <location>
        <begin position="707"/>
        <end position="723"/>
    </location>
</feature>
<evidence type="ECO:0000256" key="3">
    <source>
        <dbReference type="ARBA" id="ARBA00022946"/>
    </source>
</evidence>
<evidence type="ECO:0000313" key="5">
    <source>
        <dbReference type="EMBL" id="GAX78094.1"/>
    </source>
</evidence>
<feature type="compositionally biased region" description="Polar residues" evidence="4">
    <location>
        <begin position="636"/>
        <end position="655"/>
    </location>
</feature>
<feature type="region of interest" description="Disordered" evidence="4">
    <location>
        <begin position="87"/>
        <end position="108"/>
    </location>
</feature>
<keyword evidence="2" id="KW-0804">Transcription</keyword>
<dbReference type="EMBL" id="BEGY01000029">
    <property type="protein sequence ID" value="GAX78094.1"/>
    <property type="molecule type" value="Genomic_DNA"/>
</dbReference>
<dbReference type="InterPro" id="IPR038538">
    <property type="entry name" value="MTERF_sf"/>
</dbReference>
<dbReference type="PANTHER" id="PTHR15437:SF6">
    <property type="entry name" value="TRANSCRIPTION TERMINATION FACTOR, MITOCHONDRIAL"/>
    <property type="match status" value="1"/>
</dbReference>
<dbReference type="Proteomes" id="UP000232323">
    <property type="component" value="Unassembled WGS sequence"/>
</dbReference>
<feature type="compositionally biased region" description="Basic and acidic residues" evidence="4">
    <location>
        <begin position="1"/>
        <end position="11"/>
    </location>
</feature>
<reference evidence="5 6" key="1">
    <citation type="submission" date="2017-08" db="EMBL/GenBank/DDBJ databases">
        <title>Acidophilic green algal genome provides insights into adaptation to an acidic environment.</title>
        <authorList>
            <person name="Hirooka S."/>
            <person name="Hirose Y."/>
            <person name="Kanesaki Y."/>
            <person name="Higuchi S."/>
            <person name="Fujiwara T."/>
            <person name="Onuma R."/>
            <person name="Era A."/>
            <person name="Ohbayashi R."/>
            <person name="Uzuka A."/>
            <person name="Nozaki H."/>
            <person name="Yoshikawa H."/>
            <person name="Miyagishima S.Y."/>
        </authorList>
    </citation>
    <scope>NUCLEOTIDE SEQUENCE [LARGE SCALE GENOMIC DNA]</scope>
    <source>
        <strain evidence="5 6">NIES-2499</strain>
    </source>
</reference>
<evidence type="ECO:0000256" key="1">
    <source>
        <dbReference type="ARBA" id="ARBA00007692"/>
    </source>
</evidence>
<sequence>MRKLPRNHDVASHWTACSSSGRPQSVQALSRHARQSSVSMHAYRTYSATAPTKSPVHISLDPDLDDQQDSELLDLLIYTMSQSDGAHLKPGECSTSGRQFQRPSEKGKLTPAKLSLLSSVLRMPLPMVQDFVSVCPDLLIPEPQELAAHISHVSSELGLSHNAVISMLSHQPGLVLRAEPGELTRRIKDLATTINAATAEMMNATSNRDVVMKRNLPGSEGEKKEGLSEHRSSGEGRAWSPQGPRKPVGCLRSLSFEEVLNWAVHTPSILVRSPEAIQRRVQKLAALLGVAENPSAVAEAVAALPQLLTDSLSSLQARLQDISQVLRIPLSRVQSLALLEPPLLALGTRVFTNRLKVLQAILGKDFRHVVTLVLKHPQVLVTDMDRVQEVYTQLQKTLRVTPGVVYAMVCHNPRLLTKSLQSIALRAQVVLHAAQRCRCWESEWKSLNPALRADCLSATAVTYRRLEYLLHVDEASKVKLVDVLKMAKSDFCRRWPNFKLALSLAVEKYKASSLKLGQRKCIQDVEPSGMGSRLMDGTQHLKQNIALAAHPAGIRRPDPHQMPGLLSHDPGRILHQAAALQTNPSHHSCMSHSHLSLAHSCKDPADSLSVQEARNHKPPEPPKTLSSHQFRRLSIPSHTSTVSARVVSLDSSSLDMPSHHSVGRRGASTDTSTPQSFIYHATKANCAEPAFQSGQKSHSHNSSIPKLPTGLSPSSSLSTGLSSSSSLSTGLSSSSSLSAGLSSSSFTFSSHADGRGSESALASSSHHMCEHTVMPHSASSHHMCEHSVMPPSASAFSLPSGVCGAAAWAPWQARGDWKKRQPLRQPPRQPPRQHGRETKRVEEAASISREIRLGKHDSNRETKRVEKASISREARKGSLVTNLISDNICDRSDSCINSTHNREHHSATLMVSGLIAGNTTRVLSHKAVCEVTADDQLITPSPISRASHASGERPHAALEVTSSSQGLKNIGDQVSTDVPHTMPTGSTCFSSLQGSARTNGSRRSSRRSRMKV</sequence>
<keyword evidence="6" id="KW-1185">Reference proteome</keyword>
<feature type="compositionally biased region" description="Polar residues" evidence="4">
    <location>
        <begin position="93"/>
        <end position="102"/>
    </location>
</feature>
<feature type="region of interest" description="Disordered" evidence="4">
    <location>
        <begin position="206"/>
        <end position="245"/>
    </location>
</feature>
<keyword evidence="2" id="KW-0805">Transcription regulation</keyword>
<feature type="compositionally biased region" description="Basic and acidic residues" evidence="4">
    <location>
        <begin position="834"/>
        <end position="849"/>
    </location>
</feature>
<accession>A0A250X4T2</accession>
<evidence type="ECO:0000313" key="6">
    <source>
        <dbReference type="Proteomes" id="UP000232323"/>
    </source>
</evidence>
<protein>
    <submittedName>
        <fullName evidence="5">Uncharacterized protein</fullName>
    </submittedName>
</protein>
<dbReference type="GO" id="GO:0006353">
    <property type="term" value="P:DNA-templated transcription termination"/>
    <property type="evidence" value="ECO:0007669"/>
    <property type="project" value="UniProtKB-KW"/>
</dbReference>
<feature type="compositionally biased region" description="Basic residues" evidence="4">
    <location>
        <begin position="1003"/>
        <end position="1012"/>
    </location>
</feature>
<feature type="compositionally biased region" description="Polar residues" evidence="4">
    <location>
        <begin position="15"/>
        <end position="25"/>
    </location>
</feature>
<dbReference type="Gene3D" id="1.25.70.10">
    <property type="entry name" value="Transcription termination factor 3, mitochondrial"/>
    <property type="match status" value="1"/>
</dbReference>
<feature type="region of interest" description="Disordered" evidence="4">
    <location>
        <begin position="815"/>
        <end position="849"/>
    </location>
</feature>
<feature type="region of interest" description="Disordered" evidence="4">
    <location>
        <begin position="690"/>
        <end position="723"/>
    </location>
</feature>
<feature type="region of interest" description="Disordered" evidence="4">
    <location>
        <begin position="981"/>
        <end position="1012"/>
    </location>
</feature>
<dbReference type="GO" id="GO:0003676">
    <property type="term" value="F:nucleic acid binding"/>
    <property type="evidence" value="ECO:0007669"/>
    <property type="project" value="InterPro"/>
</dbReference>
<keyword evidence="2" id="KW-0806">Transcription termination</keyword>
<dbReference type="PANTHER" id="PTHR15437">
    <property type="entry name" value="TRANSCRIPTION TERMINATION FACTOR, MITOCHONDRIAL"/>
    <property type="match status" value="1"/>
</dbReference>